<organism evidence="2 3">
    <name type="scientific">Mycolicibacterium duvalii</name>
    <dbReference type="NCBI Taxonomy" id="39688"/>
    <lineage>
        <taxon>Bacteria</taxon>
        <taxon>Bacillati</taxon>
        <taxon>Actinomycetota</taxon>
        <taxon>Actinomycetes</taxon>
        <taxon>Mycobacteriales</taxon>
        <taxon>Mycobacteriaceae</taxon>
        <taxon>Mycolicibacterium</taxon>
    </lineage>
</organism>
<dbReference type="AlphaFoldDB" id="A0A7I7K5J0"/>
<accession>A0A7I7K5J0</accession>
<gene>
    <name evidence="2" type="ORF">MDUV_36980</name>
</gene>
<evidence type="ECO:0000313" key="3">
    <source>
        <dbReference type="Proteomes" id="UP000467006"/>
    </source>
</evidence>
<evidence type="ECO:0000259" key="1">
    <source>
        <dbReference type="Pfam" id="PF12680"/>
    </source>
</evidence>
<dbReference type="InterPro" id="IPR032710">
    <property type="entry name" value="NTF2-like_dom_sf"/>
</dbReference>
<dbReference type="Pfam" id="PF12680">
    <property type="entry name" value="SnoaL_2"/>
    <property type="match status" value="1"/>
</dbReference>
<proteinExistence type="predicted"/>
<dbReference type="Proteomes" id="UP000467006">
    <property type="component" value="Chromosome"/>
</dbReference>
<name>A0A7I7K5J0_9MYCO</name>
<reference evidence="2 3" key="1">
    <citation type="journal article" date="2019" name="Emerg. Microbes Infect.">
        <title>Comprehensive subspecies identification of 175 nontuberculous mycobacteria species based on 7547 genomic profiles.</title>
        <authorList>
            <person name="Matsumoto Y."/>
            <person name="Kinjo T."/>
            <person name="Motooka D."/>
            <person name="Nabeya D."/>
            <person name="Jung N."/>
            <person name="Uechi K."/>
            <person name="Horii T."/>
            <person name="Iida T."/>
            <person name="Fujita J."/>
            <person name="Nakamura S."/>
        </authorList>
    </citation>
    <scope>NUCLEOTIDE SEQUENCE [LARGE SCALE GENOMIC DNA]</scope>
    <source>
        <strain evidence="2 3">JCM 6396</strain>
    </source>
</reference>
<sequence>MTGLWSGRYRAEDVVSGDFVGHWPTRDVHGPAELQAVIDDVRRTFRDLQFVIDVGPLHDGDLVAGRWIGTGATRDGPVRYTGNDIIRIANGAIVEYWNGAARA</sequence>
<evidence type="ECO:0000313" key="2">
    <source>
        <dbReference type="EMBL" id="BBX18838.1"/>
    </source>
</evidence>
<dbReference type="RefSeq" id="WP_308207650.1">
    <property type="nucleotide sequence ID" value="NZ_AP022563.1"/>
</dbReference>
<dbReference type="EMBL" id="AP022563">
    <property type="protein sequence ID" value="BBX18838.1"/>
    <property type="molecule type" value="Genomic_DNA"/>
</dbReference>
<dbReference type="InterPro" id="IPR037401">
    <property type="entry name" value="SnoaL-like"/>
</dbReference>
<dbReference type="Gene3D" id="3.10.450.50">
    <property type="match status" value="1"/>
</dbReference>
<keyword evidence="3" id="KW-1185">Reference proteome</keyword>
<protein>
    <recommendedName>
        <fullName evidence="1">SnoaL-like domain-containing protein</fullName>
    </recommendedName>
</protein>
<dbReference type="KEGG" id="mdu:MDUV_36980"/>
<dbReference type="SUPFAM" id="SSF54427">
    <property type="entry name" value="NTF2-like"/>
    <property type="match status" value="1"/>
</dbReference>
<feature type="domain" description="SnoaL-like" evidence="1">
    <location>
        <begin position="12"/>
        <end position="96"/>
    </location>
</feature>